<dbReference type="Proteomes" id="UP000011645">
    <property type="component" value="Unassembled WGS sequence"/>
</dbReference>
<comment type="subcellular location">
    <subcellularLocation>
        <location evidence="1">Cell membrane</location>
        <topology evidence="1">Multi-pass membrane protein</topology>
    </subcellularLocation>
</comment>
<evidence type="ECO:0000256" key="6">
    <source>
        <dbReference type="SAM" id="Phobius"/>
    </source>
</evidence>
<dbReference type="PATRIC" id="fig|795797.18.peg.1691"/>
<dbReference type="EMBL" id="AOHV01000038">
    <property type="protein sequence ID" value="ELY34898.1"/>
    <property type="molecule type" value="Genomic_DNA"/>
</dbReference>
<keyword evidence="2" id="KW-1003">Cell membrane</keyword>
<dbReference type="GO" id="GO:0006825">
    <property type="term" value="P:copper ion transport"/>
    <property type="evidence" value="ECO:0007669"/>
    <property type="project" value="InterPro"/>
</dbReference>
<dbReference type="PANTHER" id="PTHR34820">
    <property type="entry name" value="INNER MEMBRANE PROTEIN YEBZ"/>
    <property type="match status" value="1"/>
</dbReference>
<dbReference type="Pfam" id="PF05425">
    <property type="entry name" value="CopD"/>
    <property type="match status" value="1"/>
</dbReference>
<feature type="transmembrane region" description="Helical" evidence="6">
    <location>
        <begin position="161"/>
        <end position="179"/>
    </location>
</feature>
<dbReference type="InterPro" id="IPR008457">
    <property type="entry name" value="Cu-R_CopD_dom"/>
</dbReference>
<dbReference type="STRING" id="795797.HacjB3_08500"/>
<reference evidence="8 10" key="1">
    <citation type="journal article" date="2010" name="J. Bacteriol.">
        <title>Complete genome sequence of Halalkalicoccus jeotgali B3(T), an extremely halophilic archaeon.</title>
        <authorList>
            <person name="Roh S.W."/>
            <person name="Nam Y.D."/>
            <person name="Nam S.H."/>
            <person name="Choi S.H."/>
            <person name="Park H.S."/>
            <person name="Bae J.W."/>
        </authorList>
    </citation>
    <scope>NUCLEOTIDE SEQUENCE [LARGE SCALE GENOMIC DNA]</scope>
    <source>
        <strain evidence="8">B3</strain>
        <strain evidence="10">DSM 18796 / CECT 7217 / JCM 14584 / KCTC 4019 / B3</strain>
    </source>
</reference>
<gene>
    <name evidence="8" type="ordered locus">HacjB3_08500</name>
    <name evidence="9" type="ORF">C497_14202</name>
</gene>
<dbReference type="GO" id="GO:0005886">
    <property type="term" value="C:plasma membrane"/>
    <property type="evidence" value="ECO:0007669"/>
    <property type="project" value="UniProtKB-SubCell"/>
</dbReference>
<evidence type="ECO:0000313" key="8">
    <source>
        <dbReference type="EMBL" id="ADJ15083.1"/>
    </source>
</evidence>
<feature type="transmembrane region" description="Helical" evidence="6">
    <location>
        <begin position="344"/>
        <end position="368"/>
    </location>
</feature>
<feature type="transmembrane region" description="Helical" evidence="6">
    <location>
        <begin position="89"/>
        <end position="108"/>
    </location>
</feature>
<evidence type="ECO:0000256" key="1">
    <source>
        <dbReference type="ARBA" id="ARBA00004651"/>
    </source>
</evidence>
<evidence type="ECO:0000256" key="5">
    <source>
        <dbReference type="ARBA" id="ARBA00023136"/>
    </source>
</evidence>
<sequence>MEPWTPLFRGVLVTALVLLVGVPPTLSFVVFPELERRGFDTAPAHRVALPTIFATLIGAGLAAAGLAVGNARASEAGSVLAWASSTVAGQAWVALTLAAVAAGGLTAGRYIDSDRISRRSWLTGVCLGAFVMLIAFCWTRYSVAVERPALAILVKVGHMTGGALWVGGLAVLAVFPALVPRGDDGIERAELVLATVRRFSMLAVAGVTVAFATGVVIAAWHVPTLTALATTPYGLVLSAKVVLVVVAAAIGGFNRVVLHEGIAHSIDGSTEVAALPGMLTGIRPQVDPHDAAPAVARSVRVELLILFAAMGLSVVLTTAMTPSYELLEPAVQASTEVVVGGVTLAGFGTLLDLGAVAIALAGALALGYEVGKFAVDRKAHERRSHRSPEETRAERK</sequence>
<keyword evidence="11" id="KW-1185">Reference proteome</keyword>
<dbReference type="GeneID" id="9419500"/>
<dbReference type="EMBL" id="CP002062">
    <property type="protein sequence ID" value="ADJ15083.1"/>
    <property type="molecule type" value="Genomic_DNA"/>
</dbReference>
<dbReference type="AlphaFoldDB" id="D8J2X6"/>
<feature type="domain" description="Copper resistance protein D" evidence="7">
    <location>
        <begin position="194"/>
        <end position="316"/>
    </location>
</feature>
<dbReference type="PANTHER" id="PTHR34820:SF4">
    <property type="entry name" value="INNER MEMBRANE PROTEIN YEBZ"/>
    <property type="match status" value="1"/>
</dbReference>
<evidence type="ECO:0000259" key="7">
    <source>
        <dbReference type="Pfam" id="PF05425"/>
    </source>
</evidence>
<evidence type="ECO:0000256" key="3">
    <source>
        <dbReference type="ARBA" id="ARBA00022692"/>
    </source>
</evidence>
<evidence type="ECO:0000313" key="11">
    <source>
        <dbReference type="Proteomes" id="UP000011645"/>
    </source>
</evidence>
<organism evidence="8 10">
    <name type="scientific">Halalkalicoccus jeotgali (strain DSM 18796 / CECT 7217 / JCM 14584 / KCTC 4019 / B3)</name>
    <dbReference type="NCBI Taxonomy" id="795797"/>
    <lineage>
        <taxon>Archaea</taxon>
        <taxon>Methanobacteriati</taxon>
        <taxon>Methanobacteriota</taxon>
        <taxon>Stenosarchaea group</taxon>
        <taxon>Halobacteria</taxon>
        <taxon>Halobacteriales</taxon>
        <taxon>Halococcaceae</taxon>
        <taxon>Halalkalicoccus</taxon>
    </lineage>
</organism>
<proteinExistence type="predicted"/>
<dbReference type="HOGENOM" id="CLU_695607_0_0_2"/>
<dbReference type="InterPro" id="IPR032694">
    <property type="entry name" value="CopC/D"/>
</dbReference>
<dbReference type="Proteomes" id="UP000000390">
    <property type="component" value="Chromosome"/>
</dbReference>
<evidence type="ECO:0000313" key="9">
    <source>
        <dbReference type="EMBL" id="ELY34898.1"/>
    </source>
</evidence>
<evidence type="ECO:0000313" key="10">
    <source>
        <dbReference type="Proteomes" id="UP000000390"/>
    </source>
</evidence>
<keyword evidence="5 6" id="KW-0472">Membrane</keyword>
<evidence type="ECO:0000256" key="2">
    <source>
        <dbReference type="ARBA" id="ARBA00022475"/>
    </source>
</evidence>
<accession>D8J2X6</accession>
<keyword evidence="4 6" id="KW-1133">Transmembrane helix</keyword>
<dbReference type="RefSeq" id="WP_008417495.1">
    <property type="nucleotide sequence ID" value="NC_014297.1"/>
</dbReference>
<evidence type="ECO:0000256" key="4">
    <source>
        <dbReference type="ARBA" id="ARBA00022989"/>
    </source>
</evidence>
<feature type="transmembrane region" description="Helical" evidence="6">
    <location>
        <begin position="6"/>
        <end position="26"/>
    </location>
</feature>
<name>D8J2X6_HALJB</name>
<reference evidence="9 11" key="2">
    <citation type="journal article" date="2014" name="PLoS Genet.">
        <title>Phylogenetically driven sequencing of extremely halophilic archaea reveals strategies for static and dynamic osmo-response.</title>
        <authorList>
            <person name="Becker E.A."/>
            <person name="Seitzer P.M."/>
            <person name="Tritt A."/>
            <person name="Larsen D."/>
            <person name="Krusor M."/>
            <person name="Yao A.I."/>
            <person name="Wu D."/>
            <person name="Madern D."/>
            <person name="Eisen J.A."/>
            <person name="Darling A.E."/>
            <person name="Facciotti M.T."/>
        </authorList>
    </citation>
    <scope>NUCLEOTIDE SEQUENCE [LARGE SCALE GENOMIC DNA]</scope>
    <source>
        <strain evidence="9">B3</strain>
        <strain evidence="11">DSM 18796 / CECT 7217 / JCM 14584 / KCTC 4019 / B3</strain>
    </source>
</reference>
<protein>
    <submittedName>
        <fullName evidence="9">Copper resistance protein</fullName>
    </submittedName>
</protein>
<feature type="transmembrane region" description="Helical" evidence="6">
    <location>
        <begin position="120"/>
        <end position="141"/>
    </location>
</feature>
<feature type="transmembrane region" description="Helical" evidence="6">
    <location>
        <begin position="199"/>
        <end position="221"/>
    </location>
</feature>
<dbReference type="eggNOG" id="arCOG05392">
    <property type="taxonomic scope" value="Archaea"/>
</dbReference>
<dbReference type="OrthoDB" id="351281at2157"/>
<feature type="transmembrane region" description="Helical" evidence="6">
    <location>
        <begin position="233"/>
        <end position="253"/>
    </location>
</feature>
<feature type="transmembrane region" description="Helical" evidence="6">
    <location>
        <begin position="303"/>
        <end position="324"/>
    </location>
</feature>
<keyword evidence="3 6" id="KW-0812">Transmembrane</keyword>
<dbReference type="KEGG" id="hje:HacjB3_08500"/>
<feature type="transmembrane region" description="Helical" evidence="6">
    <location>
        <begin position="47"/>
        <end position="69"/>
    </location>
</feature>